<feature type="compositionally biased region" description="Polar residues" evidence="1">
    <location>
        <begin position="228"/>
        <end position="238"/>
    </location>
</feature>
<evidence type="ECO:0000256" key="1">
    <source>
        <dbReference type="SAM" id="MobiDB-lite"/>
    </source>
</evidence>
<feature type="compositionally biased region" description="Polar residues" evidence="1">
    <location>
        <begin position="98"/>
        <end position="113"/>
    </location>
</feature>
<reference evidence="2 3" key="1">
    <citation type="submission" date="2018-02" db="EMBL/GenBank/DDBJ databases">
        <title>The genomes of Aspergillus section Nigri reveals drivers in fungal speciation.</title>
        <authorList>
            <consortium name="DOE Joint Genome Institute"/>
            <person name="Vesth T.C."/>
            <person name="Nybo J."/>
            <person name="Theobald S."/>
            <person name="Brandl J."/>
            <person name="Frisvad J.C."/>
            <person name="Nielsen K.F."/>
            <person name="Lyhne E.K."/>
            <person name="Kogle M.E."/>
            <person name="Kuo A."/>
            <person name="Riley R."/>
            <person name="Clum A."/>
            <person name="Nolan M."/>
            <person name="Lipzen A."/>
            <person name="Salamov A."/>
            <person name="Henrissat B."/>
            <person name="Wiebenga A."/>
            <person name="De vries R.P."/>
            <person name="Grigoriev I.V."/>
            <person name="Mortensen U.H."/>
            <person name="Andersen M.R."/>
            <person name="Baker S.E."/>
        </authorList>
    </citation>
    <scope>NUCLEOTIDE SEQUENCE [LARGE SCALE GENOMIC DNA]</scope>
    <source>
        <strain evidence="2 3">CBS 313.89</strain>
    </source>
</reference>
<feature type="region of interest" description="Disordered" evidence="1">
    <location>
        <begin position="83"/>
        <end position="113"/>
    </location>
</feature>
<proteinExistence type="predicted"/>
<protein>
    <submittedName>
        <fullName evidence="2">Uncharacterized protein</fullName>
    </submittedName>
</protein>
<feature type="compositionally biased region" description="Basic and acidic residues" evidence="1">
    <location>
        <begin position="248"/>
        <end position="259"/>
    </location>
</feature>
<dbReference type="VEuPathDB" id="FungiDB:BO72DRAFT_507572"/>
<dbReference type="GeneID" id="63866597"/>
<keyword evidence="3" id="KW-1185">Reference proteome</keyword>
<dbReference type="EMBL" id="KZ824638">
    <property type="protein sequence ID" value="RAK78234.1"/>
    <property type="molecule type" value="Genomic_DNA"/>
</dbReference>
<sequence>MISSREPQNSTPLGVMIELQTDEKEPEWTHEVLGEEARVQLAHKSSTYNAGEPYWVAVMVNQALSLTLARTLNETKAPIDEAEAEQLTEDTPPGQGGSRSLTDLENQAGTHSGNFSCMAEKTVLSQSRQHGSEQALSPWTRLVVMLLPRSCTSELRDNRDGDLFSVLEQVWFIEDSIKSKKQKPRRKKAIAIEKKNEVGGKDSDSDRLARLTGLIGKPLNNLLKLGSRNCTSKRSMSSPGGDISPHSGLREMQWKDCKP</sequence>
<feature type="region of interest" description="Disordered" evidence="1">
    <location>
        <begin position="226"/>
        <end position="259"/>
    </location>
</feature>
<dbReference type="Proteomes" id="UP000249789">
    <property type="component" value="Unassembled WGS sequence"/>
</dbReference>
<organism evidence="2 3">
    <name type="scientific">Aspergillus fijiensis CBS 313.89</name>
    <dbReference type="NCBI Taxonomy" id="1448319"/>
    <lineage>
        <taxon>Eukaryota</taxon>
        <taxon>Fungi</taxon>
        <taxon>Dikarya</taxon>
        <taxon>Ascomycota</taxon>
        <taxon>Pezizomycotina</taxon>
        <taxon>Eurotiomycetes</taxon>
        <taxon>Eurotiomycetidae</taxon>
        <taxon>Eurotiales</taxon>
        <taxon>Aspergillaceae</taxon>
        <taxon>Aspergillus</taxon>
    </lineage>
</organism>
<accession>A0A8G1RS15</accession>
<dbReference type="RefSeq" id="XP_040802244.1">
    <property type="nucleotide sequence ID" value="XM_040949264.1"/>
</dbReference>
<name>A0A8G1RS15_9EURO</name>
<evidence type="ECO:0000313" key="2">
    <source>
        <dbReference type="EMBL" id="RAK78234.1"/>
    </source>
</evidence>
<evidence type="ECO:0000313" key="3">
    <source>
        <dbReference type="Proteomes" id="UP000249789"/>
    </source>
</evidence>
<dbReference type="AlphaFoldDB" id="A0A8G1RS15"/>
<gene>
    <name evidence="2" type="ORF">BO72DRAFT_507572</name>
</gene>
<dbReference type="OrthoDB" id="10656433at2759"/>